<keyword evidence="4" id="KW-0961">Cell wall biogenesis/degradation</keyword>
<evidence type="ECO:0000259" key="6">
    <source>
        <dbReference type="SMART" id="SM00925"/>
    </source>
</evidence>
<dbReference type="CDD" id="cd14485">
    <property type="entry name" value="mltA_like_LT_A"/>
    <property type="match status" value="1"/>
</dbReference>
<dbReference type="InterPro" id="IPR010611">
    <property type="entry name" value="3D_dom"/>
</dbReference>
<dbReference type="Proteomes" id="UP001447842">
    <property type="component" value="Chromosome"/>
</dbReference>
<protein>
    <recommendedName>
        <fullName evidence="2">peptidoglycan lytic exotransglycosylase</fullName>
        <ecNumber evidence="2">4.2.2.n1</ecNumber>
    </recommendedName>
    <alternativeName>
        <fullName evidence="5">Murein hydrolase A</fullName>
    </alternativeName>
</protein>
<evidence type="ECO:0000313" key="8">
    <source>
        <dbReference type="Proteomes" id="UP001447842"/>
    </source>
</evidence>
<dbReference type="SMART" id="SM00925">
    <property type="entry name" value="MltA"/>
    <property type="match status" value="1"/>
</dbReference>
<feature type="domain" description="Lytic transglycosylase MltA" evidence="6">
    <location>
        <begin position="89"/>
        <end position="244"/>
    </location>
</feature>
<dbReference type="InterPro" id="IPR005300">
    <property type="entry name" value="MltA_B"/>
</dbReference>
<dbReference type="Pfam" id="PF03562">
    <property type="entry name" value="MltA"/>
    <property type="match status" value="1"/>
</dbReference>
<dbReference type="Gene3D" id="2.40.240.50">
    <property type="entry name" value="Barwin-like endoglucanases"/>
    <property type="match status" value="1"/>
</dbReference>
<gene>
    <name evidence="7" type="ORF">WCY31_06920</name>
</gene>
<dbReference type="CDD" id="cd14668">
    <property type="entry name" value="mlta_B"/>
    <property type="match status" value="1"/>
</dbReference>
<evidence type="ECO:0000313" key="7">
    <source>
        <dbReference type="EMBL" id="XAU13987.1"/>
    </source>
</evidence>
<organism evidence="7 8">
    <name type="scientific">Sulfurimonas diazotrophicus</name>
    <dbReference type="NCBI Taxonomy" id="3131939"/>
    <lineage>
        <taxon>Bacteria</taxon>
        <taxon>Pseudomonadati</taxon>
        <taxon>Campylobacterota</taxon>
        <taxon>Epsilonproteobacteria</taxon>
        <taxon>Campylobacterales</taxon>
        <taxon>Sulfurimonadaceae</taxon>
        <taxon>Sulfurimonas</taxon>
    </lineage>
</organism>
<evidence type="ECO:0000256" key="4">
    <source>
        <dbReference type="ARBA" id="ARBA00023316"/>
    </source>
</evidence>
<evidence type="ECO:0000256" key="1">
    <source>
        <dbReference type="ARBA" id="ARBA00001420"/>
    </source>
</evidence>
<proteinExistence type="predicted"/>
<evidence type="ECO:0000256" key="3">
    <source>
        <dbReference type="ARBA" id="ARBA00023239"/>
    </source>
</evidence>
<reference evidence="7 8" key="1">
    <citation type="submission" date="2024-03" db="EMBL/GenBank/DDBJ databases">
        <title>Sulfurimonas sp. HSL3-1.</title>
        <authorList>
            <person name="Wang S."/>
        </authorList>
    </citation>
    <scope>NUCLEOTIDE SEQUENCE [LARGE SCALE GENOMIC DNA]</scope>
    <source>
        <strain evidence="7 8">HSL3-1</strain>
    </source>
</reference>
<evidence type="ECO:0000256" key="5">
    <source>
        <dbReference type="ARBA" id="ARBA00030918"/>
    </source>
</evidence>
<dbReference type="Pfam" id="PF06725">
    <property type="entry name" value="3D"/>
    <property type="match status" value="1"/>
</dbReference>
<name>A0ABZ3H9B4_9BACT</name>
<dbReference type="InterPro" id="IPR026044">
    <property type="entry name" value="MltA"/>
</dbReference>
<sequence length="340" mass="37750">MSLNGEADSSGVFVSFDVLPNWDMSRAEAGLAVFKKQCGLNRVPALQPLCAEAEKSTEAKVFFETYFRPFMLSEKGESEGLMTGYYEPLLHGSNRQSEAYPYPLYAPPKDLLRVELASLYPDLTHRYLRGRAEGNRVVPYPSRAQINAGDVDARPLCYVSSDIDRFFLHVQGSGRVLLDDNTTLYVGHTDRNGHPYHSIGKLMVEEGLIPKAEISLQTIRTYLRSHPAEKKRILESNPSYIFFGLRTQGATGTLGAELTPMHSVAVDRTRIPLGYPVYVDAVEPLGGKPLQLLAMAQDTGSAIKGQVRADLFWGYGEHAEAEAGRMKSPLRLWLLVPKAE</sequence>
<dbReference type="Gene3D" id="2.40.40.10">
    <property type="entry name" value="RlpA-like domain"/>
    <property type="match status" value="1"/>
</dbReference>
<accession>A0ABZ3H9B4</accession>
<keyword evidence="8" id="KW-1185">Reference proteome</keyword>
<evidence type="ECO:0000256" key="2">
    <source>
        <dbReference type="ARBA" id="ARBA00012587"/>
    </source>
</evidence>
<dbReference type="RefSeq" id="WP_345971815.1">
    <property type="nucleotide sequence ID" value="NZ_CP147920.1"/>
</dbReference>
<dbReference type="PIRSF" id="PIRSF019422">
    <property type="entry name" value="MltA"/>
    <property type="match status" value="1"/>
</dbReference>
<dbReference type="InterPro" id="IPR036908">
    <property type="entry name" value="RlpA-like_sf"/>
</dbReference>
<dbReference type="EC" id="4.2.2.n1" evidence="2"/>
<keyword evidence="3" id="KW-0456">Lyase</keyword>
<dbReference type="PANTHER" id="PTHR30124:SF0">
    <property type="entry name" value="MEMBRANE-BOUND LYTIC MUREIN TRANSGLYCOSYLASE A"/>
    <property type="match status" value="1"/>
</dbReference>
<comment type="catalytic activity">
    <reaction evidence="1">
        <text>Exolytic cleavage of the (1-&gt;4)-beta-glycosidic linkage between N-acetylmuramic acid (MurNAc) and N-acetylglucosamine (GlcNAc) residues in peptidoglycan, from either the reducing or the non-reducing ends of the peptidoglycan chains, with concomitant formation of a 1,6-anhydrobond in the MurNAc residue.</text>
        <dbReference type="EC" id="4.2.2.n1"/>
    </reaction>
</comment>
<dbReference type="SUPFAM" id="SSF50685">
    <property type="entry name" value="Barwin-like endoglucanases"/>
    <property type="match status" value="1"/>
</dbReference>
<dbReference type="PANTHER" id="PTHR30124">
    <property type="entry name" value="MEMBRANE-BOUND LYTIC MUREIN TRANSGLYCOSYLASE A"/>
    <property type="match status" value="1"/>
</dbReference>
<dbReference type="EMBL" id="CP147920">
    <property type="protein sequence ID" value="XAU13987.1"/>
    <property type="molecule type" value="Genomic_DNA"/>
</dbReference>